<feature type="transmembrane region" description="Helical" evidence="9">
    <location>
        <begin position="167"/>
        <end position="190"/>
    </location>
</feature>
<dbReference type="InterPro" id="IPR007594">
    <property type="entry name" value="RFT1"/>
</dbReference>
<feature type="transmembrane region" description="Helical" evidence="9">
    <location>
        <begin position="588"/>
        <end position="611"/>
    </location>
</feature>
<evidence type="ECO:0000313" key="11">
    <source>
        <dbReference type="Proteomes" id="UP000275846"/>
    </source>
</evidence>
<organism evidence="12">
    <name type="scientific">Schistocephalus solidus</name>
    <name type="common">Tapeworm</name>
    <dbReference type="NCBI Taxonomy" id="70667"/>
    <lineage>
        <taxon>Eukaryota</taxon>
        <taxon>Metazoa</taxon>
        <taxon>Spiralia</taxon>
        <taxon>Lophotrochozoa</taxon>
        <taxon>Platyhelminthes</taxon>
        <taxon>Cestoda</taxon>
        <taxon>Eucestoda</taxon>
        <taxon>Diphyllobothriidea</taxon>
        <taxon>Diphyllobothriidae</taxon>
        <taxon>Schistocephalus</taxon>
    </lineage>
</organism>
<dbReference type="GO" id="GO:0006488">
    <property type="term" value="P:dolichol-linked oligosaccharide biosynthetic process"/>
    <property type="evidence" value="ECO:0007669"/>
    <property type="project" value="InterPro"/>
</dbReference>
<dbReference type="GO" id="GO:0034203">
    <property type="term" value="P:glycolipid translocation"/>
    <property type="evidence" value="ECO:0007669"/>
    <property type="project" value="TreeGrafter"/>
</dbReference>
<comment type="subcellular location">
    <subcellularLocation>
        <location evidence="1 9">Endoplasmic reticulum membrane</location>
        <topology evidence="1 9">Multi-pass membrane protein</topology>
    </subcellularLocation>
</comment>
<evidence type="ECO:0000256" key="9">
    <source>
        <dbReference type="RuleBase" id="RU365067"/>
    </source>
</evidence>
<dbReference type="PANTHER" id="PTHR13117">
    <property type="entry name" value="ENDOPLASMIC RETICULUM MULTISPAN TRANSMEMBRANE PROTEIN-RELATED"/>
    <property type="match status" value="1"/>
</dbReference>
<name>A0A183SK39_SCHSO</name>
<dbReference type="GO" id="GO:0005789">
    <property type="term" value="C:endoplasmic reticulum membrane"/>
    <property type="evidence" value="ECO:0007669"/>
    <property type="project" value="UniProtKB-SubCell"/>
</dbReference>
<evidence type="ECO:0000256" key="1">
    <source>
        <dbReference type="ARBA" id="ARBA00004477"/>
    </source>
</evidence>
<comment type="pathway">
    <text evidence="2">Protein modification; protein glycosylation.</text>
</comment>
<evidence type="ECO:0000256" key="4">
    <source>
        <dbReference type="ARBA" id="ARBA00022692"/>
    </source>
</evidence>
<keyword evidence="4 9" id="KW-0812">Transmembrane</keyword>
<evidence type="ECO:0000256" key="8">
    <source>
        <dbReference type="ARBA" id="ARBA00045912"/>
    </source>
</evidence>
<evidence type="ECO:0000256" key="6">
    <source>
        <dbReference type="ARBA" id="ARBA00022989"/>
    </source>
</evidence>
<feature type="transmembrane region" description="Helical" evidence="9">
    <location>
        <begin position="476"/>
        <end position="494"/>
    </location>
</feature>
<keyword evidence="6 9" id="KW-1133">Transmembrane helix</keyword>
<accession>A0A183SK39</accession>
<feature type="transmembrane region" description="Helical" evidence="9">
    <location>
        <begin position="202"/>
        <end position="223"/>
    </location>
</feature>
<feature type="transmembrane region" description="Helical" evidence="9">
    <location>
        <begin position="229"/>
        <end position="255"/>
    </location>
</feature>
<evidence type="ECO:0000256" key="2">
    <source>
        <dbReference type="ARBA" id="ARBA00004922"/>
    </source>
</evidence>
<keyword evidence="5" id="KW-0256">Endoplasmic reticulum</keyword>
<feature type="transmembrane region" description="Helical" evidence="9">
    <location>
        <begin position="500"/>
        <end position="518"/>
    </location>
</feature>
<proteinExistence type="inferred from homology"/>
<evidence type="ECO:0000256" key="7">
    <source>
        <dbReference type="ARBA" id="ARBA00023136"/>
    </source>
</evidence>
<feature type="transmembrane region" description="Helical" evidence="9">
    <location>
        <begin position="32"/>
        <end position="56"/>
    </location>
</feature>
<reference evidence="12" key="1">
    <citation type="submission" date="2016-06" db="UniProtKB">
        <authorList>
            <consortium name="WormBaseParasite"/>
        </authorList>
    </citation>
    <scope>IDENTIFICATION</scope>
</reference>
<keyword evidence="7 9" id="KW-0472">Membrane</keyword>
<gene>
    <name evidence="10" type="ORF">SSLN_LOCUS4587</name>
</gene>
<dbReference type="EMBL" id="UYSU01032922">
    <property type="protein sequence ID" value="VDL90972.1"/>
    <property type="molecule type" value="Genomic_DNA"/>
</dbReference>
<feature type="transmembrane region" description="Helical" evidence="9">
    <location>
        <begin position="405"/>
        <end position="425"/>
    </location>
</feature>
<protein>
    <recommendedName>
        <fullName evidence="9">Protein RFT1 homolog</fullName>
    </recommendedName>
</protein>
<dbReference type="Proteomes" id="UP000275846">
    <property type="component" value="Unassembled WGS sequence"/>
</dbReference>
<dbReference type="STRING" id="70667.A0A183SK39"/>
<evidence type="ECO:0000313" key="10">
    <source>
        <dbReference type="EMBL" id="VDL90972.1"/>
    </source>
</evidence>
<reference evidence="10 11" key="2">
    <citation type="submission" date="2018-11" db="EMBL/GenBank/DDBJ databases">
        <authorList>
            <consortium name="Pathogen Informatics"/>
        </authorList>
    </citation>
    <scope>NUCLEOTIDE SEQUENCE [LARGE SCALE GENOMIC DNA]</scope>
    <source>
        <strain evidence="10 11">NST_G2</strain>
    </source>
</reference>
<comment type="function">
    <text evidence="8 9">Intramembrane glycolipid transporter that operates in the biosynthetic pathway of dolichol-linked oligosaccharides, the glycan precursors employed in protein asparagine (N)-glycosylation. The sequential addition of sugars to dolichol pyrophosphate produces dolichol-linked oligosaccharides containing fourteen sugars, including two GlcNAcs, nine mannoses and three glucoses. Once assembled, the oligosaccharide is transferred from the lipid to nascent proteins by oligosaccharyltransferases. The assembly of dolichol-linked oligosaccharides begins on the cytosolic side of the endoplasmic reticulum membrane and finishes in its lumen. RFT1 could mediate the translocation of the cytosolically oriented intermediate DolPP-GlcNAc2Man5, produced by ALG11, into the ER lumen where dolichol-linked oligosaccharides assembly continues. However, the intramembrane lipid transporter activity could not be confirmed in vitro.</text>
</comment>
<evidence type="ECO:0000313" key="12">
    <source>
        <dbReference type="WBParaSite" id="SSLN_0000474201-mRNA-1"/>
    </source>
</evidence>
<dbReference type="OrthoDB" id="9979195at2759"/>
<evidence type="ECO:0000256" key="3">
    <source>
        <dbReference type="ARBA" id="ARBA00010288"/>
    </source>
</evidence>
<dbReference type="WBParaSite" id="SSLN_0000474201-mRNA-1">
    <property type="protein sequence ID" value="SSLN_0000474201-mRNA-1"/>
    <property type="gene ID" value="SSLN_0000474201"/>
</dbReference>
<sequence length="634" mass="70964">MARPSPATNTGVSQTARTTAVSSGRNLFSSSIVLAQYSFTLQLLLRVITFALNGLAFRHLDAGVLGIVNFRLGLYYSTLVFAARESFRRACLSRGGELLSQRMFGDGPSLRSERKRLWYGLLNVMWLTVPAGFLMIILLLPIWLFVWPSPTLDKTILAIDPAALTRQYTVSALVYSLSALFELATEPLWLVCQLGLFVRSRIALEAIANISRAIGIVLSVIFLPKTYGLYLLACPQILHGITLLIGYVLFFTWVLSQRQQDSSFGVLPIASASDLLPNFSEASFDRPCLRLSWGFFRQGILKQFLTEGERYLISAFHLLSFSDQASGALLSIQQHLVHSSIAGIYDLVNNLGSIVPRMLFSPIEESCHLLFSQCVQREQPANHQNEGLLLQALSMLRTSLRLNSLLAWIGFVFSQAYSRLLLFLYGGSSLVLQETATELLRLFSLYLIFLSWNGPTEAFLNAAMNTDELNMHNRRLTVFSVIFLTSTWLLVPHFGASGFILANCINMLARVAYSCFFIHRFMSTAQYRPDRTIDDHRFHGYSYPTIVELRSFSLPRLLLPSKQQAFTFVLVVVATLASEKYYCAEFALSTILIHVTVGAVALLVVFGVIIYQEHELVQFAKRLAIGGRFTGSNQ</sequence>
<evidence type="ECO:0000256" key="5">
    <source>
        <dbReference type="ARBA" id="ARBA00022824"/>
    </source>
</evidence>
<feature type="transmembrane region" description="Helical" evidence="9">
    <location>
        <begin position="445"/>
        <end position="464"/>
    </location>
</feature>
<dbReference type="PANTHER" id="PTHR13117:SF5">
    <property type="entry name" value="PROTEIN RFT1 HOMOLOG"/>
    <property type="match status" value="1"/>
</dbReference>
<feature type="transmembrane region" description="Helical" evidence="9">
    <location>
        <begin position="62"/>
        <end position="83"/>
    </location>
</feature>
<dbReference type="Pfam" id="PF04506">
    <property type="entry name" value="Rft-1"/>
    <property type="match status" value="1"/>
</dbReference>
<feature type="transmembrane region" description="Helical" evidence="9">
    <location>
        <begin position="117"/>
        <end position="147"/>
    </location>
</feature>
<keyword evidence="11" id="KW-1185">Reference proteome</keyword>
<dbReference type="AlphaFoldDB" id="A0A183SK39"/>
<comment type="similarity">
    <text evidence="3 9">Belongs to the RFT1 family.</text>
</comment>